<sequence length="498" mass="55970">MTRNGLSDRLIYMDAVGVELPPGRGPDIKEKITRTAPRSRVGILAQALFAKESEHLTLIKRQKGKEKGGVNLERVGASKLVIGPMVAEMDRLKNVARAEKQDKSDQLVRKGGAYEMVTRNSGEGVVLSNEATVALDAWTPEGMATWFNQALSSYQMPPRLVDVWGYPGEWKFDFSAFSKGGGMKVEINGQELKLSYKEATNLRRVFYTRLGVALAHYIFAARGEVEGAIAQSYKKTLERLTEGGELSWWNLNQNAALTAGIQWPDLPGDWLTCDPVQLKDWKELASTSRSFGNKADKLLKPKGEQAKKEIRPVAYTKKQQRQAGRKLLELLAVYPEDFKSVLEEVRVGDTPESKGMDWLVEMKPEVLRVLSEGRLAQLKQEVAKLSGSEAVEKLDEELTRRVELLRSLANDLESISTDLEDKKLQLQFAEAQRERGALESELNKKKSGKYKDVEVDVEDLEAQIAGVDREISRLGQRLEQPREEEVEKDKSSRKDMSF</sequence>
<dbReference type="AlphaFoldDB" id="A0A0G1RU36"/>
<reference evidence="2 3" key="1">
    <citation type="journal article" date="2015" name="Nature">
        <title>rRNA introns, odd ribosomes, and small enigmatic genomes across a large radiation of phyla.</title>
        <authorList>
            <person name="Brown C.T."/>
            <person name="Hug L.A."/>
            <person name="Thomas B.C."/>
            <person name="Sharon I."/>
            <person name="Castelle C.J."/>
            <person name="Singh A."/>
            <person name="Wilkins M.J."/>
            <person name="Williams K.H."/>
            <person name="Banfield J.F."/>
        </authorList>
    </citation>
    <scope>NUCLEOTIDE SEQUENCE [LARGE SCALE GENOMIC DNA]</scope>
</reference>
<feature type="region of interest" description="Disordered" evidence="1">
    <location>
        <begin position="473"/>
        <end position="498"/>
    </location>
</feature>
<name>A0A0G1RU36_9BACT</name>
<dbReference type="Proteomes" id="UP000033860">
    <property type="component" value="Unassembled WGS sequence"/>
</dbReference>
<dbReference type="EMBL" id="LCNT01000008">
    <property type="protein sequence ID" value="KKU60627.1"/>
    <property type="molecule type" value="Genomic_DNA"/>
</dbReference>
<proteinExistence type="predicted"/>
<evidence type="ECO:0000313" key="3">
    <source>
        <dbReference type="Proteomes" id="UP000033860"/>
    </source>
</evidence>
<protein>
    <submittedName>
        <fullName evidence="2">Uncharacterized protein</fullName>
    </submittedName>
</protein>
<evidence type="ECO:0000313" key="2">
    <source>
        <dbReference type="EMBL" id="KKU60627.1"/>
    </source>
</evidence>
<evidence type="ECO:0000256" key="1">
    <source>
        <dbReference type="SAM" id="MobiDB-lite"/>
    </source>
</evidence>
<feature type="compositionally biased region" description="Basic and acidic residues" evidence="1">
    <location>
        <begin position="479"/>
        <end position="498"/>
    </location>
</feature>
<organism evidence="2 3">
    <name type="scientific">Candidatus Beckwithbacteria bacterium GW2011_GWB1_47_15</name>
    <dbReference type="NCBI Taxonomy" id="1618371"/>
    <lineage>
        <taxon>Bacteria</taxon>
        <taxon>Candidatus Beckwithiibacteriota</taxon>
    </lineage>
</organism>
<gene>
    <name evidence="2" type="ORF">UX85_C0008G0001</name>
</gene>
<accession>A0A0G1RU36</accession>
<comment type="caution">
    <text evidence="2">The sequence shown here is derived from an EMBL/GenBank/DDBJ whole genome shotgun (WGS) entry which is preliminary data.</text>
</comment>